<gene>
    <name evidence="1" type="ORF">SDC9_20159</name>
    <name evidence="2" type="ORF">SDC9_20220</name>
</gene>
<organism evidence="1">
    <name type="scientific">bioreactor metagenome</name>
    <dbReference type="NCBI Taxonomy" id="1076179"/>
    <lineage>
        <taxon>unclassified sequences</taxon>
        <taxon>metagenomes</taxon>
        <taxon>ecological metagenomes</taxon>
    </lineage>
</organism>
<dbReference type="EMBL" id="VSSQ01000080">
    <property type="protein sequence ID" value="MPL74348.1"/>
    <property type="molecule type" value="Genomic_DNA"/>
</dbReference>
<dbReference type="AlphaFoldDB" id="A0A644U5X6"/>
<proteinExistence type="predicted"/>
<dbReference type="EMBL" id="VSSQ01000080">
    <property type="protein sequence ID" value="MPL74409.1"/>
    <property type="molecule type" value="Genomic_DNA"/>
</dbReference>
<sequence>MILKSAFLFFARYPDHIGVLKNFNRRSSDDIYLSFKESAESMPVKSLFPEITDYVFGVSDDAVKKRISTIQGLYLFVDYGNIRTVENALKVKRDSFDLSITIAKPFSSNAGLDSIDELLTINRTLELLSLIKSDISQNREDPYVKKLTLPTEIIPFASRELSNSFGFSMVFQMEGIEMI</sequence>
<protein>
    <submittedName>
        <fullName evidence="1">Uncharacterized protein</fullName>
    </submittedName>
</protein>
<reference evidence="1" key="1">
    <citation type="submission" date="2019-08" db="EMBL/GenBank/DDBJ databases">
        <authorList>
            <person name="Kucharzyk K."/>
            <person name="Murdoch R.W."/>
            <person name="Higgins S."/>
            <person name="Loffler F."/>
        </authorList>
    </citation>
    <scope>NUCLEOTIDE SEQUENCE</scope>
</reference>
<accession>A0A644U5X6</accession>
<name>A0A644U5X6_9ZZZZ</name>
<evidence type="ECO:0000313" key="2">
    <source>
        <dbReference type="EMBL" id="MPL74409.1"/>
    </source>
</evidence>
<comment type="caution">
    <text evidence="1">The sequence shown here is derived from an EMBL/GenBank/DDBJ whole genome shotgun (WGS) entry which is preliminary data.</text>
</comment>
<evidence type="ECO:0000313" key="1">
    <source>
        <dbReference type="EMBL" id="MPL74348.1"/>
    </source>
</evidence>